<dbReference type="Proteomes" id="UP000298663">
    <property type="component" value="Chromosome X"/>
</dbReference>
<dbReference type="EMBL" id="CM016762">
    <property type="protein sequence ID" value="TMS39303.1"/>
    <property type="molecule type" value="Genomic_DNA"/>
</dbReference>
<name>A0A4V6I8U8_STECR</name>
<proteinExistence type="predicted"/>
<accession>A0A4V6I8U8</accession>
<gene>
    <name evidence="1" type="ORF">L596_005851</name>
</gene>
<dbReference type="AlphaFoldDB" id="A0A4V6I8U8"/>
<comment type="caution">
    <text evidence="1">The sequence shown here is derived from an EMBL/GenBank/DDBJ whole genome shotgun (WGS) entry which is preliminary data.</text>
</comment>
<organism evidence="1 2">
    <name type="scientific">Steinernema carpocapsae</name>
    <name type="common">Entomopathogenic nematode</name>
    <dbReference type="NCBI Taxonomy" id="34508"/>
    <lineage>
        <taxon>Eukaryota</taxon>
        <taxon>Metazoa</taxon>
        <taxon>Ecdysozoa</taxon>
        <taxon>Nematoda</taxon>
        <taxon>Chromadorea</taxon>
        <taxon>Rhabditida</taxon>
        <taxon>Tylenchina</taxon>
        <taxon>Panagrolaimomorpha</taxon>
        <taxon>Strongyloidoidea</taxon>
        <taxon>Steinernematidae</taxon>
        <taxon>Steinernema</taxon>
    </lineage>
</organism>
<reference evidence="1 2" key="2">
    <citation type="journal article" date="2019" name="G3 (Bethesda)">
        <title>Hybrid Assembly of the Genome of the Entomopathogenic Nematode Steinernema carpocapsae Identifies the X-Chromosome.</title>
        <authorList>
            <person name="Serra L."/>
            <person name="Macchietto M."/>
            <person name="Macias-Munoz A."/>
            <person name="McGill C.J."/>
            <person name="Rodriguez I.M."/>
            <person name="Rodriguez B."/>
            <person name="Murad R."/>
            <person name="Mortazavi A."/>
        </authorList>
    </citation>
    <scope>NUCLEOTIDE SEQUENCE [LARGE SCALE GENOMIC DNA]</scope>
    <source>
        <strain evidence="1 2">ALL</strain>
    </source>
</reference>
<dbReference type="EMBL" id="AZBU02000001">
    <property type="protein sequence ID" value="TMS39303.1"/>
    <property type="molecule type" value="Genomic_DNA"/>
</dbReference>
<evidence type="ECO:0000313" key="2">
    <source>
        <dbReference type="Proteomes" id="UP000298663"/>
    </source>
</evidence>
<protein>
    <submittedName>
        <fullName evidence="1">Uncharacterized protein</fullName>
    </submittedName>
</protein>
<sequence>MYLCLISCWCCTLKTRAKQRETSAHSSHFSNLIVGMDMMLLQHMEYTYAYDTNLTYRLPFGPHTDVSHA</sequence>
<keyword evidence="2" id="KW-1185">Reference proteome</keyword>
<reference evidence="1 2" key="1">
    <citation type="journal article" date="2015" name="Genome Biol.">
        <title>Comparative genomics of Steinernema reveals deeply conserved gene regulatory networks.</title>
        <authorList>
            <person name="Dillman A.R."/>
            <person name="Macchietto M."/>
            <person name="Porter C.F."/>
            <person name="Rogers A."/>
            <person name="Williams B."/>
            <person name="Antoshechkin I."/>
            <person name="Lee M.M."/>
            <person name="Goodwin Z."/>
            <person name="Lu X."/>
            <person name="Lewis E.E."/>
            <person name="Goodrich-Blair H."/>
            <person name="Stock S.P."/>
            <person name="Adams B.J."/>
            <person name="Sternberg P.W."/>
            <person name="Mortazavi A."/>
        </authorList>
    </citation>
    <scope>NUCLEOTIDE SEQUENCE [LARGE SCALE GENOMIC DNA]</scope>
    <source>
        <strain evidence="1 2">ALL</strain>
    </source>
</reference>
<evidence type="ECO:0000313" key="1">
    <source>
        <dbReference type="EMBL" id="TMS39303.1"/>
    </source>
</evidence>